<keyword evidence="4" id="KW-0436">Ligase</keyword>
<evidence type="ECO:0000256" key="4">
    <source>
        <dbReference type="ARBA" id="ARBA00022598"/>
    </source>
</evidence>
<dbReference type="Pfam" id="PF01171">
    <property type="entry name" value="ATP_bind_3"/>
    <property type="match status" value="1"/>
</dbReference>
<dbReference type="Gene3D" id="3.40.50.620">
    <property type="entry name" value="HUPs"/>
    <property type="match status" value="1"/>
</dbReference>
<dbReference type="STRING" id="940295.EYM_04355"/>
<organism evidence="13 14">
    <name type="scientific">Ignicoccus islandicus DSM 13165</name>
    <dbReference type="NCBI Taxonomy" id="940295"/>
    <lineage>
        <taxon>Archaea</taxon>
        <taxon>Thermoproteota</taxon>
        <taxon>Thermoprotei</taxon>
        <taxon>Desulfurococcales</taxon>
        <taxon>Desulfurococcaceae</taxon>
        <taxon>Ignicoccus</taxon>
    </lineage>
</organism>
<name>A0A0U3FIM8_9CREN</name>
<keyword evidence="5 11" id="KW-0547">Nucleotide-binding</keyword>
<dbReference type="GeneID" id="30680263"/>
<dbReference type="Proteomes" id="UP000060778">
    <property type="component" value="Chromosome"/>
</dbReference>
<evidence type="ECO:0000256" key="7">
    <source>
        <dbReference type="ARBA" id="ARBA00022755"/>
    </source>
</evidence>
<dbReference type="GO" id="GO:0005524">
    <property type="term" value="F:ATP binding"/>
    <property type="evidence" value="ECO:0007669"/>
    <property type="project" value="UniProtKB-UniRule"/>
</dbReference>
<evidence type="ECO:0000256" key="5">
    <source>
        <dbReference type="ARBA" id="ARBA00022741"/>
    </source>
</evidence>
<dbReference type="Pfam" id="PF00958">
    <property type="entry name" value="GMP_synt_C"/>
    <property type="match status" value="1"/>
</dbReference>
<evidence type="ECO:0000259" key="12">
    <source>
        <dbReference type="PROSITE" id="PS51553"/>
    </source>
</evidence>
<dbReference type="GO" id="GO:0005829">
    <property type="term" value="C:cytosol"/>
    <property type="evidence" value="ECO:0007669"/>
    <property type="project" value="TreeGrafter"/>
</dbReference>
<evidence type="ECO:0000256" key="1">
    <source>
        <dbReference type="ARBA" id="ARBA00002332"/>
    </source>
</evidence>
<dbReference type="Gene3D" id="3.30.300.10">
    <property type="match status" value="1"/>
</dbReference>
<dbReference type="OrthoDB" id="33844at2157"/>
<evidence type="ECO:0000313" key="14">
    <source>
        <dbReference type="Proteomes" id="UP000060778"/>
    </source>
</evidence>
<dbReference type="InterPro" id="IPR001674">
    <property type="entry name" value="GMP_synth_C"/>
</dbReference>
<evidence type="ECO:0000256" key="3">
    <source>
        <dbReference type="ARBA" id="ARBA00012746"/>
    </source>
</evidence>
<keyword evidence="8 11" id="KW-0067">ATP-binding</keyword>
<comment type="catalytic activity">
    <reaction evidence="10">
        <text>XMP + L-glutamine + ATP + H2O = GMP + L-glutamate + AMP + diphosphate + 2 H(+)</text>
        <dbReference type="Rhea" id="RHEA:11680"/>
        <dbReference type="ChEBI" id="CHEBI:15377"/>
        <dbReference type="ChEBI" id="CHEBI:15378"/>
        <dbReference type="ChEBI" id="CHEBI:29985"/>
        <dbReference type="ChEBI" id="CHEBI:30616"/>
        <dbReference type="ChEBI" id="CHEBI:33019"/>
        <dbReference type="ChEBI" id="CHEBI:57464"/>
        <dbReference type="ChEBI" id="CHEBI:58115"/>
        <dbReference type="ChEBI" id="CHEBI:58359"/>
        <dbReference type="ChEBI" id="CHEBI:456215"/>
        <dbReference type="EC" id="6.3.5.2"/>
    </reaction>
</comment>
<evidence type="ECO:0000256" key="10">
    <source>
        <dbReference type="ARBA" id="ARBA00049404"/>
    </source>
</evidence>
<dbReference type="GO" id="GO:0003921">
    <property type="term" value="F:GMP synthase activity"/>
    <property type="evidence" value="ECO:0007669"/>
    <property type="project" value="InterPro"/>
</dbReference>
<dbReference type="InterPro" id="IPR014729">
    <property type="entry name" value="Rossmann-like_a/b/a_fold"/>
</dbReference>
<evidence type="ECO:0000256" key="2">
    <source>
        <dbReference type="ARBA" id="ARBA00005153"/>
    </source>
</evidence>
<keyword evidence="7 11" id="KW-0658">Purine biosynthesis</keyword>
<evidence type="ECO:0000256" key="8">
    <source>
        <dbReference type="ARBA" id="ARBA00022840"/>
    </source>
</evidence>
<comment type="pathway">
    <text evidence="2">Purine metabolism; GMP biosynthesis; GMP from XMP (L-Gln route): step 1/1.</text>
</comment>
<evidence type="ECO:0000256" key="9">
    <source>
        <dbReference type="ARBA" id="ARBA00030464"/>
    </source>
</evidence>
<keyword evidence="14" id="KW-1185">Reference proteome</keyword>
<dbReference type="InterPro" id="IPR025777">
    <property type="entry name" value="GMPS_ATP_PPase_dom"/>
</dbReference>
<dbReference type="SUPFAM" id="SSF52402">
    <property type="entry name" value="Adenine nucleotide alpha hydrolases-like"/>
    <property type="match status" value="1"/>
</dbReference>
<protein>
    <recommendedName>
        <fullName evidence="3">GMP synthase (glutamine-hydrolyzing)</fullName>
        <ecNumber evidence="3">6.3.5.2</ecNumber>
    </recommendedName>
    <alternativeName>
        <fullName evidence="9">GMP synthetase</fullName>
    </alternativeName>
</protein>
<gene>
    <name evidence="13" type="ORF">EYM_04355</name>
</gene>
<dbReference type="CDD" id="cd01997">
    <property type="entry name" value="GMP_synthase_C"/>
    <property type="match status" value="1"/>
</dbReference>
<dbReference type="PROSITE" id="PS51553">
    <property type="entry name" value="GMPS_ATP_PPASE"/>
    <property type="match status" value="1"/>
</dbReference>
<dbReference type="AlphaFoldDB" id="A0A0U3FIM8"/>
<feature type="binding site" evidence="11">
    <location>
        <begin position="29"/>
        <end position="35"/>
    </location>
    <ligand>
        <name>ATP</name>
        <dbReference type="ChEBI" id="CHEBI:30616"/>
    </ligand>
</feature>
<comment type="function">
    <text evidence="1">Catalyzes the synthesis of GMP from XMP.</text>
</comment>
<dbReference type="PATRIC" id="fig|940295.4.peg.835"/>
<dbReference type="EMBL" id="CP006867">
    <property type="protein sequence ID" value="ALU11750.1"/>
    <property type="molecule type" value="Genomic_DNA"/>
</dbReference>
<feature type="domain" description="GMPS ATP-PPase" evidence="12">
    <location>
        <begin position="2"/>
        <end position="190"/>
    </location>
</feature>
<dbReference type="InterPro" id="IPR011063">
    <property type="entry name" value="TilS/TtcA_N"/>
</dbReference>
<proteinExistence type="predicted"/>
<dbReference type="RefSeq" id="WP_075049820.1">
    <property type="nucleotide sequence ID" value="NZ_CP006867.1"/>
</dbReference>
<dbReference type="PANTHER" id="PTHR11922:SF2">
    <property type="entry name" value="GMP SYNTHASE [GLUTAMINE-HYDROLYZING]"/>
    <property type="match status" value="1"/>
</dbReference>
<dbReference type="KEGG" id="iis:EYM_04355"/>
<dbReference type="PANTHER" id="PTHR11922">
    <property type="entry name" value="GMP SYNTHASE-RELATED"/>
    <property type="match status" value="1"/>
</dbReference>
<sequence length="368" mass="41864">MFDPNEFIKRKIEEIRKLVGNEKVLAAVSGGVDSTTAAALAFKALGPEQIRVIFIDTGFMREGEPLWVKEVLKDVMPIEIVDASERFMKELIGKSDAEEKRKIFREIFYNVVSEEARKWGARWLVQGTTAPDWIETTGGIKTQHNVLEQLGINVREKWGFKLLEPLVELYKDEVRAVARALGLPEEIASRQPFPGPGLLVRCVGEVRTDKLQALRKATTIVEEKLKDLNPSQYFAAIWEDKLGEKIMDNPETYVFEGVKATGVKGDLRAYGPIALVTEWERPYEIWKEIITKRNDVTHVVVQVSEKKDGNYTLSIRAVLTDNFMTADVLKIDRSLLEEIAEEIFEKVPSIRRVVYDVTPKPPATIEYE</sequence>
<evidence type="ECO:0000313" key="13">
    <source>
        <dbReference type="EMBL" id="ALU11750.1"/>
    </source>
</evidence>
<evidence type="ECO:0000256" key="6">
    <source>
        <dbReference type="ARBA" id="ARBA00022749"/>
    </source>
</evidence>
<dbReference type="SUPFAM" id="SSF54810">
    <property type="entry name" value="GMP synthetase C-terminal dimerisation domain"/>
    <property type="match status" value="1"/>
</dbReference>
<dbReference type="EC" id="6.3.5.2" evidence="3"/>
<reference evidence="13 14" key="1">
    <citation type="submission" date="2013-11" db="EMBL/GenBank/DDBJ databases">
        <title>Comparative genomics of Ignicoccus.</title>
        <authorList>
            <person name="Podar M."/>
        </authorList>
    </citation>
    <scope>NUCLEOTIDE SEQUENCE [LARGE SCALE GENOMIC DNA]</scope>
    <source>
        <strain evidence="13 14">DSM 13165</strain>
    </source>
</reference>
<evidence type="ECO:0000256" key="11">
    <source>
        <dbReference type="PROSITE-ProRule" id="PRU00886"/>
    </source>
</evidence>
<dbReference type="UniPathway" id="UPA00189">
    <property type="reaction ID" value="UER00296"/>
</dbReference>
<accession>A0A0U3FIM8</accession>
<keyword evidence="6 11" id="KW-0332">GMP biosynthesis</keyword>